<evidence type="ECO:0000313" key="1">
    <source>
        <dbReference type="EMBL" id="PHJ37661.1"/>
    </source>
</evidence>
<reference evidence="1 2" key="1">
    <citation type="submission" date="2013-09" db="EMBL/GenBank/DDBJ databases">
        <title>Biodegradation of hydrocarbons in the deep terrestrial subsurface : characterization of a microbial consortium composed of two Desulfotomaculum species originating from a deep geological formation.</title>
        <authorList>
            <person name="Aullo T."/>
            <person name="Berlendis S."/>
            <person name="Lascourreges J.-F."/>
            <person name="Dessort D."/>
            <person name="Saint-Laurent S."/>
            <person name="Schraauwers B."/>
            <person name="Mas J."/>
            <person name="Magot M."/>
            <person name="Ranchou-Peyruse A."/>
        </authorList>
    </citation>
    <scope>NUCLEOTIDE SEQUENCE [LARGE SCALE GENOMIC DNA]</scope>
    <source>
        <strain evidence="1 2">Bs107</strain>
    </source>
</reference>
<keyword evidence="2" id="KW-1185">Reference proteome</keyword>
<name>A0A2C6L213_9FIRM</name>
<dbReference type="RefSeq" id="WP_180261111.1">
    <property type="nucleotide sequence ID" value="NZ_AWQQ01000088.1"/>
</dbReference>
<accession>A0A2C6L213</accession>
<organism evidence="1 2">
    <name type="scientific">Desulforamulus profundi</name>
    <dbReference type="NCBI Taxonomy" id="1383067"/>
    <lineage>
        <taxon>Bacteria</taxon>
        <taxon>Bacillati</taxon>
        <taxon>Bacillota</taxon>
        <taxon>Clostridia</taxon>
        <taxon>Eubacteriales</taxon>
        <taxon>Peptococcaceae</taxon>
        <taxon>Desulforamulus</taxon>
    </lineage>
</organism>
<proteinExistence type="predicted"/>
<protein>
    <submittedName>
        <fullName evidence="1">Uncharacterized protein</fullName>
    </submittedName>
</protein>
<sequence length="94" mass="10547">MAERCLRPGALGRKNYYGIHSEWSGKLLAASMSILQTAARNDLNVEAYLKYYLDACASNNGPPPDLEQFLPWNIPDVIIREYGMRTGRKHHGPG</sequence>
<dbReference type="AlphaFoldDB" id="A0A2C6L213"/>
<dbReference type="EMBL" id="AWQQ01000088">
    <property type="protein sequence ID" value="PHJ37661.1"/>
    <property type="molecule type" value="Genomic_DNA"/>
</dbReference>
<dbReference type="Proteomes" id="UP000222564">
    <property type="component" value="Unassembled WGS sequence"/>
</dbReference>
<gene>
    <name evidence="1" type="ORF">P378_15560</name>
</gene>
<comment type="caution">
    <text evidence="1">The sequence shown here is derived from an EMBL/GenBank/DDBJ whole genome shotgun (WGS) entry which is preliminary data.</text>
</comment>
<evidence type="ECO:0000313" key="2">
    <source>
        <dbReference type="Proteomes" id="UP000222564"/>
    </source>
</evidence>